<dbReference type="STRING" id="446470.Snas_2685"/>
<protein>
    <submittedName>
        <fullName evidence="2">Uncharacterized protein</fullName>
    </submittedName>
</protein>
<dbReference type="Proteomes" id="UP000000844">
    <property type="component" value="Chromosome"/>
</dbReference>
<proteinExistence type="predicted"/>
<dbReference type="EMBL" id="CP001778">
    <property type="protein sequence ID" value="ADD42362.1"/>
    <property type="molecule type" value="Genomic_DNA"/>
</dbReference>
<gene>
    <name evidence="2" type="ordered locus">Snas_2685</name>
</gene>
<keyword evidence="3" id="KW-1185">Reference proteome</keyword>
<reference evidence="2 3" key="1">
    <citation type="journal article" date="2009" name="Stand. Genomic Sci.">
        <title>Complete genome sequence of Stackebrandtia nassauensis type strain (LLR-40K-21).</title>
        <authorList>
            <person name="Munk C."/>
            <person name="Lapidus A."/>
            <person name="Copeland A."/>
            <person name="Jando M."/>
            <person name="Mayilraj S."/>
            <person name="Glavina Del Rio T."/>
            <person name="Nolan M."/>
            <person name="Chen F."/>
            <person name="Lucas S."/>
            <person name="Tice H."/>
            <person name="Cheng J.F."/>
            <person name="Han C."/>
            <person name="Detter J.C."/>
            <person name="Bruce D."/>
            <person name="Goodwin L."/>
            <person name="Chain P."/>
            <person name="Pitluck S."/>
            <person name="Goker M."/>
            <person name="Ovchinikova G."/>
            <person name="Pati A."/>
            <person name="Ivanova N."/>
            <person name="Mavromatis K."/>
            <person name="Chen A."/>
            <person name="Palaniappan K."/>
            <person name="Land M."/>
            <person name="Hauser L."/>
            <person name="Chang Y.J."/>
            <person name="Jeffries C.D."/>
            <person name="Bristow J."/>
            <person name="Eisen J.A."/>
            <person name="Markowitz V."/>
            <person name="Hugenholtz P."/>
            <person name="Kyrpides N.C."/>
            <person name="Klenk H.P."/>
        </authorList>
    </citation>
    <scope>NUCLEOTIDE SEQUENCE [LARGE SCALE GENOMIC DNA]</scope>
    <source>
        <strain evidence="3">DSM 44728 / CIP 108903 / NRRL B-16338 / NBRC 102104 / LLR-40K-21</strain>
    </source>
</reference>
<dbReference type="AlphaFoldDB" id="D3Q791"/>
<evidence type="ECO:0000256" key="1">
    <source>
        <dbReference type="SAM" id="SignalP"/>
    </source>
</evidence>
<name>D3Q791_STANL</name>
<dbReference type="HOGENOM" id="CLU_2048304_0_0_11"/>
<evidence type="ECO:0000313" key="2">
    <source>
        <dbReference type="EMBL" id="ADD42362.1"/>
    </source>
</evidence>
<feature type="chain" id="PRO_5039550318" evidence="1">
    <location>
        <begin position="27"/>
        <end position="120"/>
    </location>
</feature>
<organism evidence="2 3">
    <name type="scientific">Stackebrandtia nassauensis (strain DSM 44728 / CIP 108903 / NRRL B-16338 / NBRC 102104 / LLR-40K-21)</name>
    <dbReference type="NCBI Taxonomy" id="446470"/>
    <lineage>
        <taxon>Bacteria</taxon>
        <taxon>Bacillati</taxon>
        <taxon>Actinomycetota</taxon>
        <taxon>Actinomycetes</taxon>
        <taxon>Glycomycetales</taxon>
        <taxon>Glycomycetaceae</taxon>
        <taxon>Stackebrandtia</taxon>
    </lineage>
</organism>
<dbReference type="RefSeq" id="WP_013017933.1">
    <property type="nucleotide sequence ID" value="NC_013947.1"/>
</dbReference>
<sequence>MKRMKLVFVAAATVALVGGATAYATADDLGAKAAPIAKNAYGYITFIDNGDKFKVCDTKKDGRGVVGSVHDTREMLDYDTDGGDSGCDYFTYDVVEGPEYHLEIERIGGGSRAHSVGFYE</sequence>
<dbReference type="KEGG" id="sna:Snas_2685"/>
<accession>D3Q791</accession>
<keyword evidence="1" id="KW-0732">Signal</keyword>
<feature type="signal peptide" evidence="1">
    <location>
        <begin position="1"/>
        <end position="26"/>
    </location>
</feature>
<evidence type="ECO:0000313" key="3">
    <source>
        <dbReference type="Proteomes" id="UP000000844"/>
    </source>
</evidence>
<dbReference type="OrthoDB" id="3831300at2"/>